<dbReference type="Proteomes" id="UP000274545">
    <property type="component" value="Unassembled WGS sequence"/>
</dbReference>
<gene>
    <name evidence="2" type="ORF">D6D54_02705</name>
</gene>
<reference evidence="2 3" key="1">
    <citation type="journal article" date="2019" name="Genome Biol. Evol.">
        <title>Toxin and genome evolution in a Drosophila defensive symbiosis.</title>
        <authorList>
            <person name="Ballinger M.J."/>
            <person name="Gawryluk R.M."/>
            <person name="Perlman S.J."/>
        </authorList>
    </citation>
    <scope>NUCLEOTIDE SEQUENCE [LARGE SCALE GENOMIC DNA]</scope>
    <source>
        <strain evidence="3">sNeo</strain>
    </source>
</reference>
<dbReference type="EMBL" id="RAHC01000002">
    <property type="protein sequence ID" value="RUP77493.1"/>
    <property type="molecule type" value="Genomic_DNA"/>
</dbReference>
<feature type="domain" description="DUF2779" evidence="1">
    <location>
        <begin position="444"/>
        <end position="593"/>
    </location>
</feature>
<evidence type="ECO:0000313" key="3">
    <source>
        <dbReference type="Proteomes" id="UP000274545"/>
    </source>
</evidence>
<accession>A0A3S0TYD3</accession>
<dbReference type="RefSeq" id="WP_127092794.1">
    <property type="nucleotide sequence ID" value="NZ_RAHC01000002.1"/>
</dbReference>
<evidence type="ECO:0000313" key="2">
    <source>
        <dbReference type="EMBL" id="RUP77493.1"/>
    </source>
</evidence>
<sequence>MDSVVTLKKEDFKRFKKCLKIAWTLASRTNLKTVQQWVTEQKISVFFDLQDNINSAKINDSDFIGGDDDESEVGSELFMPNLYDLALETYWPADKDDTISDDVRSFRDDVQSTITNPIDFYPGETIADGNEVGQRAREYFMRDHNYFNLEHYSKKIAFAKTKEVLANPNYDVYFEPSFIYNNCITKCDILKKLPDGTYHLIEVKASTGRKYNKDLQMYVDKPVKDEYGYDVAYQYCVLTGVGLAISRVSLMLLNSEYQRVGDIDDDDDDELFMFQDWYKLPTKKLAPVSLLEFCQQMLTGTFVKRVAKNRLITDDLALIKSYFAKPAVEVFPLFTQEQCFNAKGDRYGYCQHATDYLPEHHSVFELTRGMEKKTLLKYQEHIDYLTDVILPFTFQQSSREKKPILFSVKQQRQILAVQDNAPVIDPTQIEHIKAVLAKYQYPLYMYDFETMKAAVPRFDYSYSYQQIPFQYSVHIIKDQYFNYHDEATMEHYAFLADGDGDPRLQLIEHLVTDLFRAEVGVYVAYYKSFECKVLSELINYLAILISKTTEQTIITTYQTWQQKLAIIRNKTIDLMDFFQDFMIYKKEFYGSASIKKTQPAFDNQFTYQALKVQKGDMASEIFRRRVENNIPSTIWKTFFREEMLKYCNRDTLAMVVIYQHVIHLMKNLSLEKGGKENAKV</sequence>
<evidence type="ECO:0000259" key="1">
    <source>
        <dbReference type="Pfam" id="PF11074"/>
    </source>
</evidence>
<dbReference type="InterPro" id="IPR021301">
    <property type="entry name" value="DUF2779"/>
</dbReference>
<dbReference type="Pfam" id="PF11074">
    <property type="entry name" value="DUF2779"/>
    <property type="match status" value="1"/>
</dbReference>
<organism evidence="2 3">
    <name type="scientific">Spiroplasma poulsonii</name>
    <dbReference type="NCBI Taxonomy" id="2138"/>
    <lineage>
        <taxon>Bacteria</taxon>
        <taxon>Bacillati</taxon>
        <taxon>Mycoplasmatota</taxon>
        <taxon>Mollicutes</taxon>
        <taxon>Entomoplasmatales</taxon>
        <taxon>Spiroplasmataceae</taxon>
        <taxon>Spiroplasma</taxon>
    </lineage>
</organism>
<name>A0A3S0TYD3_9MOLU</name>
<proteinExistence type="predicted"/>
<dbReference type="AlphaFoldDB" id="A0A3S0TYD3"/>
<protein>
    <submittedName>
        <fullName evidence="2">DUF2779 domain-containing protein</fullName>
    </submittedName>
</protein>
<comment type="caution">
    <text evidence="2">The sequence shown here is derived from an EMBL/GenBank/DDBJ whole genome shotgun (WGS) entry which is preliminary data.</text>
</comment>